<gene>
    <name evidence="1" type="ORF">Q6A80_09260</name>
</gene>
<protein>
    <submittedName>
        <fullName evidence="1">Uncharacterized protein</fullName>
    </submittedName>
</protein>
<dbReference type="Proteomes" id="UP001283691">
    <property type="component" value="Unassembled WGS sequence"/>
</dbReference>
<evidence type="ECO:0000313" key="1">
    <source>
        <dbReference type="EMBL" id="MDX4069907.1"/>
    </source>
</evidence>
<reference evidence="1" key="1">
    <citation type="journal article" date="2023" name="Front. Microbiol.">
        <title>Genomic diversity and taxonomic marker for Arcobacter species.</title>
        <authorList>
            <person name="Zhou G."/>
            <person name="Gu Y."/>
            <person name="Wang H."/>
            <person name="Chen X."/>
            <person name="Zhang X."/>
            <person name="Shao Z."/>
            <person name="Yan X."/>
            <person name="Zhang J."/>
            <person name="Zhang M."/>
        </authorList>
    </citation>
    <scope>NUCLEOTIDE SEQUENCE</scope>
    <source>
        <strain evidence="1">BJSY19SF1-2</strain>
    </source>
</reference>
<dbReference type="AlphaFoldDB" id="A0AAW9DCL9"/>
<accession>A0AAW9DCL9</accession>
<comment type="caution">
    <text evidence="1">The sequence shown here is derived from an EMBL/GenBank/DDBJ whole genome shotgun (WGS) entry which is preliminary data.</text>
</comment>
<organism evidence="1 2">
    <name type="scientific">Aliarcobacter skirrowii</name>
    <dbReference type="NCBI Taxonomy" id="28200"/>
    <lineage>
        <taxon>Bacteria</taxon>
        <taxon>Pseudomonadati</taxon>
        <taxon>Campylobacterota</taxon>
        <taxon>Epsilonproteobacteria</taxon>
        <taxon>Campylobacterales</taxon>
        <taxon>Arcobacteraceae</taxon>
        <taxon>Aliarcobacter</taxon>
    </lineage>
</organism>
<dbReference type="EMBL" id="JAUQUR010000008">
    <property type="protein sequence ID" value="MDX4069907.1"/>
    <property type="molecule type" value="Genomic_DNA"/>
</dbReference>
<evidence type="ECO:0000313" key="2">
    <source>
        <dbReference type="Proteomes" id="UP001283691"/>
    </source>
</evidence>
<sequence>MIQQNNYLIFAQINIYNINIGKDKIEELNQNFENLTEIVKHNSYRDVKEIEQLIIKVKTILNMIINETKGTPRHELVSNNNYNLNYNNSYYNALLSALFFLEYLSNHVLDKINNDIFNEYNTYIQNLISELMPNINENHVKIYEWLAENGYLNNRYSLKIYSKSELDEFYTTKHRDIIDFVINTDIHDFYPYYNEGGITSYLELSKKIIKTNKT</sequence>
<proteinExistence type="predicted"/>
<name>A0AAW9DCL9_9BACT</name>
<reference evidence="1" key="2">
    <citation type="submission" date="2023-07" db="EMBL/GenBank/DDBJ databases">
        <authorList>
            <person name="Zhang M."/>
            <person name="Zhou G."/>
        </authorList>
    </citation>
    <scope>NUCLEOTIDE SEQUENCE</scope>
    <source>
        <strain evidence="1">BJSY19SF1-2</strain>
    </source>
</reference>
<dbReference type="RefSeq" id="WP_319048432.1">
    <property type="nucleotide sequence ID" value="NZ_JAUQUR010000008.1"/>
</dbReference>